<comment type="caution">
    <text evidence="11">The sequence shown here is derived from an EMBL/GenBank/DDBJ whole genome shotgun (WGS) entry which is preliminary data.</text>
</comment>
<keyword evidence="8" id="KW-0326">Glycosidase</keyword>
<feature type="domain" description="Alpha-L-fucosidase C-terminal" evidence="10">
    <location>
        <begin position="406"/>
        <end position="493"/>
    </location>
</feature>
<dbReference type="InterPro" id="IPR017853">
    <property type="entry name" value="GH"/>
</dbReference>
<dbReference type="EMBL" id="JAJSOF020000029">
    <property type="protein sequence ID" value="KAJ4431860.1"/>
    <property type="molecule type" value="Genomic_DNA"/>
</dbReference>
<dbReference type="SUPFAM" id="SSF51445">
    <property type="entry name" value="(Trans)glycosidases"/>
    <property type="match status" value="1"/>
</dbReference>
<proteinExistence type="inferred from homology"/>
<evidence type="ECO:0000256" key="6">
    <source>
        <dbReference type="ARBA" id="ARBA00022729"/>
    </source>
</evidence>
<name>A0ABQ8SCW9_PERAM</name>
<comment type="catalytic activity">
    <reaction evidence="2">
        <text>a neolactoside IV(2)-alpha-Fuc-nLc4Cer(d18:0) + H2O = a neolactoside nLc4Cer(d18:0) + L-fucose</text>
        <dbReference type="Rhea" id="RHEA:49308"/>
        <dbReference type="ChEBI" id="CHEBI:2181"/>
        <dbReference type="ChEBI" id="CHEBI:15377"/>
        <dbReference type="ChEBI" id="CHEBI:91119"/>
        <dbReference type="ChEBI" id="CHEBI:91121"/>
    </reaction>
    <physiologicalReaction direction="left-to-right" evidence="2">
        <dbReference type="Rhea" id="RHEA:49309"/>
    </physiologicalReaction>
</comment>
<accession>A0ABQ8SCW9</accession>
<comment type="function">
    <text evidence="3">Alpha-L-fucosidase is responsible for hydrolyzing the alpha-1,6-linked fucose joined to the reducing-end N-acetylglucosamine of the carbohydrate moieties of glycoproteins.</text>
</comment>
<dbReference type="Gene3D" id="3.20.20.80">
    <property type="entry name" value="Glycosidases"/>
    <property type="match status" value="1"/>
</dbReference>
<dbReference type="PANTHER" id="PTHR10030:SF37">
    <property type="entry name" value="ALPHA-L-FUCOSIDASE-RELATED"/>
    <property type="match status" value="1"/>
</dbReference>
<feature type="domain" description="Glycoside hydrolase family 29 N-terminal" evidence="9">
    <location>
        <begin position="59"/>
        <end position="395"/>
    </location>
</feature>
<keyword evidence="12" id="KW-1185">Reference proteome</keyword>
<protein>
    <recommendedName>
        <fullName evidence="5">alpha-L-fucosidase</fullName>
        <ecNumber evidence="5">3.2.1.51</ecNumber>
    </recommendedName>
</protein>
<dbReference type="InterPro" id="IPR018526">
    <property type="entry name" value="Glyco_hydro_29_CS"/>
</dbReference>
<evidence type="ECO:0000313" key="12">
    <source>
        <dbReference type="Proteomes" id="UP001148838"/>
    </source>
</evidence>
<dbReference type="PROSITE" id="PS00385">
    <property type="entry name" value="ALPHA_L_FUCOSIDASE"/>
    <property type="match status" value="1"/>
</dbReference>
<evidence type="ECO:0000256" key="2">
    <source>
        <dbReference type="ARBA" id="ARBA00000419"/>
    </source>
</evidence>
<gene>
    <name evidence="11" type="ORF">ANN_20466</name>
</gene>
<organism evidence="11 12">
    <name type="scientific">Periplaneta americana</name>
    <name type="common">American cockroach</name>
    <name type="synonym">Blatta americana</name>
    <dbReference type="NCBI Taxonomy" id="6978"/>
    <lineage>
        <taxon>Eukaryota</taxon>
        <taxon>Metazoa</taxon>
        <taxon>Ecdysozoa</taxon>
        <taxon>Arthropoda</taxon>
        <taxon>Hexapoda</taxon>
        <taxon>Insecta</taxon>
        <taxon>Pterygota</taxon>
        <taxon>Neoptera</taxon>
        <taxon>Polyneoptera</taxon>
        <taxon>Dictyoptera</taxon>
        <taxon>Blattodea</taxon>
        <taxon>Blattoidea</taxon>
        <taxon>Blattidae</taxon>
        <taxon>Blattinae</taxon>
        <taxon>Periplaneta</taxon>
    </lineage>
</organism>
<keyword evidence="6" id="KW-0732">Signal</keyword>
<evidence type="ECO:0000256" key="3">
    <source>
        <dbReference type="ARBA" id="ARBA00004071"/>
    </source>
</evidence>
<comment type="similarity">
    <text evidence="4">Belongs to the glycosyl hydrolase 29 family.</text>
</comment>
<evidence type="ECO:0000256" key="8">
    <source>
        <dbReference type="ARBA" id="ARBA00023295"/>
    </source>
</evidence>
<reference evidence="11 12" key="1">
    <citation type="journal article" date="2022" name="Allergy">
        <title>Genome assembly and annotation of Periplaneta americana reveal a comprehensive cockroach allergen profile.</title>
        <authorList>
            <person name="Wang L."/>
            <person name="Xiong Q."/>
            <person name="Saelim N."/>
            <person name="Wang L."/>
            <person name="Nong W."/>
            <person name="Wan A.T."/>
            <person name="Shi M."/>
            <person name="Liu X."/>
            <person name="Cao Q."/>
            <person name="Hui J.H.L."/>
            <person name="Sookrung N."/>
            <person name="Leung T.F."/>
            <person name="Tungtrongchitr A."/>
            <person name="Tsui S.K.W."/>
        </authorList>
    </citation>
    <scope>NUCLEOTIDE SEQUENCE [LARGE SCALE GENOMIC DNA]</scope>
    <source>
        <strain evidence="11">PWHHKU_190912</strain>
    </source>
</reference>
<dbReference type="InterPro" id="IPR000933">
    <property type="entry name" value="Glyco_hydro_29"/>
</dbReference>
<comment type="catalytic activity">
    <reaction evidence="1">
        <text>a neolactoside IV(2)-alpha-Fuc-nLc4Cer(d18:1(4E)) + H2O = a neolactoside nLc4Cer(d18:1(4E)) + L-fucose</text>
        <dbReference type="Rhea" id="RHEA:48224"/>
        <dbReference type="ChEBI" id="CHEBI:2181"/>
        <dbReference type="ChEBI" id="CHEBI:15377"/>
        <dbReference type="ChEBI" id="CHEBI:17006"/>
        <dbReference type="ChEBI" id="CHEBI:28691"/>
    </reaction>
    <physiologicalReaction direction="left-to-right" evidence="1">
        <dbReference type="Rhea" id="RHEA:48225"/>
    </physiologicalReaction>
</comment>
<evidence type="ECO:0000259" key="10">
    <source>
        <dbReference type="Pfam" id="PF16757"/>
    </source>
</evidence>
<evidence type="ECO:0000256" key="5">
    <source>
        <dbReference type="ARBA" id="ARBA00012662"/>
    </source>
</evidence>
<dbReference type="Pfam" id="PF01120">
    <property type="entry name" value="Alpha_L_fucos"/>
    <property type="match status" value="1"/>
</dbReference>
<dbReference type="InterPro" id="IPR016286">
    <property type="entry name" value="FUC_metazoa-typ"/>
</dbReference>
<dbReference type="InterPro" id="IPR031919">
    <property type="entry name" value="Fucosidase_C"/>
</dbReference>
<dbReference type="InterPro" id="IPR013780">
    <property type="entry name" value="Glyco_hydro_b"/>
</dbReference>
<evidence type="ECO:0000259" key="9">
    <source>
        <dbReference type="Pfam" id="PF01120"/>
    </source>
</evidence>
<dbReference type="Proteomes" id="UP001148838">
    <property type="component" value="Unassembled WGS sequence"/>
</dbReference>
<dbReference type="SMART" id="SM00812">
    <property type="entry name" value="Alpha_L_fucos"/>
    <property type="match status" value="1"/>
</dbReference>
<dbReference type="EC" id="3.2.1.51" evidence="5"/>
<evidence type="ECO:0000256" key="7">
    <source>
        <dbReference type="ARBA" id="ARBA00022801"/>
    </source>
</evidence>
<sequence>MEASGSPRPKKVRPTQSAVKVMFIVAYDNDGVILHHVVSPRQTENADYWNIHLITLDKAVAQKYEPTWDSIDARPIPQWYDDAKFGIFIHWGVFAVPSFGSEWFWDFWKDQHKQEYIDFMKENYPPDFTYQDFARDFSAEFFNPEDWADIFQSSGAKYVILTSKHHEGYTLWPSKASFSWNAMDVGPNRDLVGELAAAIRQNTNLKFGLYHSLFEWYNPLYKQDEAANFTTQNFVHQKTMPELYELVENYKPEVIWSDGEQPADADYWTSKEFIAWLYNDSPVKDTVVINDRWGKGTVGVHGGYYTYADRYNPGMLLAHKWENCMTIDKRSWGYRRNAKLSEFLTMDELLQTLAETISCGGNLLMNVGPTKDGMIAPIFEERLRDMGSWLDLNGEAIYYSKPWTSQNDTLTPGVWYTKSGDNTVDSYVYAIVLDWPQSGNLTLGAPHLVQESTVTLLGYTGDLVWETRGNTTVVTFPDKARVSGEWAWVLKMTNVS</sequence>
<dbReference type="InterPro" id="IPR057739">
    <property type="entry name" value="Glyco_hydro_29_N"/>
</dbReference>
<dbReference type="PRINTS" id="PR00741">
    <property type="entry name" value="GLHYDRLASE29"/>
</dbReference>
<dbReference type="Pfam" id="PF16757">
    <property type="entry name" value="Fucosidase_C"/>
    <property type="match status" value="1"/>
</dbReference>
<keyword evidence="7" id="KW-0378">Hydrolase</keyword>
<evidence type="ECO:0000256" key="4">
    <source>
        <dbReference type="ARBA" id="ARBA00007951"/>
    </source>
</evidence>
<evidence type="ECO:0000256" key="1">
    <source>
        <dbReference type="ARBA" id="ARBA00000321"/>
    </source>
</evidence>
<dbReference type="Gene3D" id="2.60.40.1180">
    <property type="entry name" value="Golgi alpha-mannosidase II"/>
    <property type="match status" value="1"/>
</dbReference>
<evidence type="ECO:0000313" key="11">
    <source>
        <dbReference type="EMBL" id="KAJ4431860.1"/>
    </source>
</evidence>
<dbReference type="PANTHER" id="PTHR10030">
    <property type="entry name" value="ALPHA-L-FUCOSIDASE"/>
    <property type="match status" value="1"/>
</dbReference>